<dbReference type="Proteomes" id="UP001605036">
    <property type="component" value="Unassembled WGS sequence"/>
</dbReference>
<name>A0ABD1ZMD0_9MARC</name>
<evidence type="ECO:0000256" key="1">
    <source>
        <dbReference type="PROSITE-ProRule" id="PRU00339"/>
    </source>
</evidence>
<evidence type="ECO:0000313" key="3">
    <source>
        <dbReference type="EMBL" id="KAL2652533.1"/>
    </source>
</evidence>
<sequence>MRKVDNASQSAGITSGVSFNNYQFDFGLGAGSKGASTAPLKDQKPTGSYSQPWSTPLAPKTGPSKSSTGWSQFQSASSGWGSHPKPAGSALGGSSSAGLGGSSTTQQTWADYKPMSQPVGGGAKPMYSQPLGGMKPMNAAANPAYRPPSVAKFAAAGIAGVTETKSVDVFGDLLGAALNSSNTPLNKIAPKSSSSSFSVGNLGSSLPKSSEEPVRQPTPPPAGASRSTEFPARNVGSSSRGGSFPDISGGTSSSFSDDVFGFGGSSSTPAPAASSGSADDPFGLGSSSSHNAGSGGDPFAFGSHGGNSSLPAQRKPSASSMHDPFDVFAQKQAPPTQRKIADPMDDLFSKSGPPPSKAPPPPPAAAADDGWGVFGSAASSAPNGSEPSTTELEGLPPPPAGVTAESACEKGVDFYKNGQFPDAIKWLTWSVDLARGDKELTIKILTSRGSCFKEIGEMKKAVADCTKAIELKPKDTSLIIQRASLYESMEKYKLALKDLKLVTQLDPSNRTVLGTLVRLQKMVDQYGITW</sequence>
<proteinExistence type="predicted"/>
<feature type="compositionally biased region" description="Polar residues" evidence="2">
    <location>
        <begin position="63"/>
        <end position="80"/>
    </location>
</feature>
<accession>A0ABD1ZMD0</accession>
<organism evidence="3 4">
    <name type="scientific">Riccia fluitans</name>
    <dbReference type="NCBI Taxonomy" id="41844"/>
    <lineage>
        <taxon>Eukaryota</taxon>
        <taxon>Viridiplantae</taxon>
        <taxon>Streptophyta</taxon>
        <taxon>Embryophyta</taxon>
        <taxon>Marchantiophyta</taxon>
        <taxon>Marchantiopsida</taxon>
        <taxon>Marchantiidae</taxon>
        <taxon>Marchantiales</taxon>
        <taxon>Ricciaceae</taxon>
        <taxon>Riccia</taxon>
    </lineage>
</organism>
<dbReference type="SUPFAM" id="SSF48452">
    <property type="entry name" value="TPR-like"/>
    <property type="match status" value="1"/>
</dbReference>
<feature type="repeat" description="TPR" evidence="1">
    <location>
        <begin position="442"/>
        <end position="475"/>
    </location>
</feature>
<keyword evidence="4" id="KW-1185">Reference proteome</keyword>
<dbReference type="PANTHER" id="PTHR47697:SF1">
    <property type="entry name" value="OS03G0340700 PROTEIN"/>
    <property type="match status" value="1"/>
</dbReference>
<evidence type="ECO:0000313" key="4">
    <source>
        <dbReference type="Proteomes" id="UP001605036"/>
    </source>
</evidence>
<dbReference type="InterPro" id="IPR011990">
    <property type="entry name" value="TPR-like_helical_dom_sf"/>
</dbReference>
<feature type="region of interest" description="Disordered" evidence="2">
    <location>
        <begin position="181"/>
        <end position="404"/>
    </location>
</feature>
<feature type="compositionally biased region" description="Polar residues" evidence="2">
    <location>
        <begin position="45"/>
        <end position="54"/>
    </location>
</feature>
<comment type="caution">
    <text evidence="3">The sequence shown here is derived from an EMBL/GenBank/DDBJ whole genome shotgun (WGS) entry which is preliminary data.</text>
</comment>
<evidence type="ECO:0000256" key="2">
    <source>
        <dbReference type="SAM" id="MobiDB-lite"/>
    </source>
</evidence>
<dbReference type="EMBL" id="JBHFFA010000001">
    <property type="protein sequence ID" value="KAL2652533.1"/>
    <property type="molecule type" value="Genomic_DNA"/>
</dbReference>
<feature type="region of interest" description="Disordered" evidence="2">
    <location>
        <begin position="31"/>
        <end position="127"/>
    </location>
</feature>
<feature type="compositionally biased region" description="Low complexity" evidence="2">
    <location>
        <begin position="87"/>
        <end position="97"/>
    </location>
</feature>
<feature type="compositionally biased region" description="Polar residues" evidence="2">
    <location>
        <begin position="306"/>
        <end position="320"/>
    </location>
</feature>
<protein>
    <submittedName>
        <fullName evidence="3">Uncharacterized protein</fullName>
    </submittedName>
</protein>
<keyword evidence="1" id="KW-0802">TPR repeat</keyword>
<feature type="compositionally biased region" description="Low complexity" evidence="2">
    <location>
        <begin position="248"/>
        <end position="292"/>
    </location>
</feature>
<feature type="compositionally biased region" description="Low complexity" evidence="2">
    <location>
        <begin position="192"/>
        <end position="206"/>
    </location>
</feature>
<gene>
    <name evidence="3" type="ORF">R1flu_020661</name>
</gene>
<dbReference type="Gene3D" id="1.25.40.10">
    <property type="entry name" value="Tetratricopeptide repeat domain"/>
    <property type="match status" value="1"/>
</dbReference>
<feature type="compositionally biased region" description="Polar residues" evidence="2">
    <location>
        <begin position="377"/>
        <end position="391"/>
    </location>
</feature>
<reference evidence="3 4" key="1">
    <citation type="submission" date="2024-09" db="EMBL/GenBank/DDBJ databases">
        <title>Chromosome-scale assembly of Riccia fluitans.</title>
        <authorList>
            <person name="Paukszto L."/>
            <person name="Sawicki J."/>
            <person name="Karawczyk K."/>
            <person name="Piernik-Szablinska J."/>
            <person name="Szczecinska M."/>
            <person name="Mazdziarz M."/>
        </authorList>
    </citation>
    <scope>NUCLEOTIDE SEQUENCE [LARGE SCALE GENOMIC DNA]</scope>
    <source>
        <strain evidence="3">Rf_01</strain>
        <tissue evidence="3">Aerial parts of the thallus</tissue>
    </source>
</reference>
<dbReference type="PANTHER" id="PTHR47697">
    <property type="entry name" value="OS03G0340700 PROTEIN"/>
    <property type="match status" value="1"/>
</dbReference>
<dbReference type="AlphaFoldDB" id="A0ABD1ZMD0"/>
<dbReference type="PROSITE" id="PS50005">
    <property type="entry name" value="TPR"/>
    <property type="match status" value="2"/>
</dbReference>
<dbReference type="SMART" id="SM00028">
    <property type="entry name" value="TPR"/>
    <property type="match status" value="3"/>
</dbReference>
<feature type="compositionally biased region" description="Pro residues" evidence="2">
    <location>
        <begin position="352"/>
        <end position="364"/>
    </location>
</feature>
<dbReference type="Pfam" id="PF13181">
    <property type="entry name" value="TPR_8"/>
    <property type="match status" value="2"/>
</dbReference>
<dbReference type="InterPro" id="IPR019734">
    <property type="entry name" value="TPR_rpt"/>
</dbReference>
<feature type="repeat" description="TPR" evidence="1">
    <location>
        <begin position="476"/>
        <end position="509"/>
    </location>
</feature>